<accession>A0A2I0A714</accession>
<dbReference type="AlphaFoldDB" id="A0A2I0A714"/>
<dbReference type="InterPro" id="IPR006652">
    <property type="entry name" value="Kelch_1"/>
</dbReference>
<name>A0A2I0A714_9ASPA</name>
<keyword evidence="2" id="KW-0677">Repeat</keyword>
<dbReference type="Pfam" id="PF01344">
    <property type="entry name" value="Kelch_1"/>
    <property type="match status" value="2"/>
</dbReference>
<reference evidence="4 5" key="1">
    <citation type="journal article" date="2017" name="Nature">
        <title>The Apostasia genome and the evolution of orchids.</title>
        <authorList>
            <person name="Zhang G.Q."/>
            <person name="Liu K.W."/>
            <person name="Li Z."/>
            <person name="Lohaus R."/>
            <person name="Hsiao Y.Y."/>
            <person name="Niu S.C."/>
            <person name="Wang J.Y."/>
            <person name="Lin Y.C."/>
            <person name="Xu Q."/>
            <person name="Chen L.J."/>
            <person name="Yoshida K."/>
            <person name="Fujiwara S."/>
            <person name="Wang Z.W."/>
            <person name="Zhang Y.Q."/>
            <person name="Mitsuda N."/>
            <person name="Wang M."/>
            <person name="Liu G.H."/>
            <person name="Pecoraro L."/>
            <person name="Huang H.X."/>
            <person name="Xiao X.J."/>
            <person name="Lin M."/>
            <person name="Wu X.Y."/>
            <person name="Wu W.L."/>
            <person name="Chen Y.Y."/>
            <person name="Chang S.B."/>
            <person name="Sakamoto S."/>
            <person name="Ohme-Takagi M."/>
            <person name="Yagi M."/>
            <person name="Zeng S.J."/>
            <person name="Shen C.Y."/>
            <person name="Yeh C.M."/>
            <person name="Luo Y.B."/>
            <person name="Tsai W.C."/>
            <person name="Van de Peer Y."/>
            <person name="Liu Z.J."/>
        </authorList>
    </citation>
    <scope>NUCLEOTIDE SEQUENCE [LARGE SCALE GENOMIC DNA]</scope>
    <source>
        <strain evidence="5">cv. Shenzhen</strain>
        <tissue evidence="4">Stem</tissue>
    </source>
</reference>
<evidence type="ECO:0000256" key="1">
    <source>
        <dbReference type="ARBA" id="ARBA00022441"/>
    </source>
</evidence>
<evidence type="ECO:0000256" key="2">
    <source>
        <dbReference type="ARBA" id="ARBA00022737"/>
    </source>
</evidence>
<feature type="region of interest" description="Disordered" evidence="3">
    <location>
        <begin position="130"/>
        <end position="174"/>
    </location>
</feature>
<dbReference type="SMART" id="SM00612">
    <property type="entry name" value="Kelch"/>
    <property type="match status" value="3"/>
</dbReference>
<dbReference type="CDD" id="cd22152">
    <property type="entry name" value="F-box_AtAFR-like"/>
    <property type="match status" value="1"/>
</dbReference>
<feature type="compositionally biased region" description="Acidic residues" evidence="3">
    <location>
        <begin position="131"/>
        <end position="142"/>
    </location>
</feature>
<dbReference type="EMBL" id="KZ452013">
    <property type="protein sequence ID" value="PKA51315.1"/>
    <property type="molecule type" value="Genomic_DNA"/>
</dbReference>
<dbReference type="SUPFAM" id="SSF117281">
    <property type="entry name" value="Kelch motif"/>
    <property type="match status" value="1"/>
</dbReference>
<dbReference type="STRING" id="1088818.A0A2I0A714"/>
<evidence type="ECO:0000256" key="3">
    <source>
        <dbReference type="SAM" id="MobiDB-lite"/>
    </source>
</evidence>
<keyword evidence="1" id="KW-0880">Kelch repeat</keyword>
<dbReference type="PANTHER" id="PTHR46122:SF2">
    <property type="entry name" value="F-BOX_KELCH-REPEAT PROTEIN SKIP11"/>
    <property type="match status" value="1"/>
</dbReference>
<dbReference type="InterPro" id="IPR015915">
    <property type="entry name" value="Kelch-typ_b-propeller"/>
</dbReference>
<dbReference type="Gene3D" id="2.120.10.80">
    <property type="entry name" value="Kelch-type beta propeller"/>
    <property type="match status" value="1"/>
</dbReference>
<dbReference type="GO" id="GO:0005634">
    <property type="term" value="C:nucleus"/>
    <property type="evidence" value="ECO:0007669"/>
    <property type="project" value="UniProtKB-ARBA"/>
</dbReference>
<dbReference type="OrthoDB" id="191037at2759"/>
<proteinExistence type="predicted"/>
<dbReference type="PANTHER" id="PTHR46122">
    <property type="entry name" value="GALACTOSE OXIDASE/KELCH REPEAT PROTEIN-RELATED"/>
    <property type="match status" value="1"/>
</dbReference>
<gene>
    <name evidence="4" type="primary">SKIP11</name>
    <name evidence="4" type="ORF">AXF42_Ash002678</name>
</gene>
<keyword evidence="5" id="KW-1185">Reference proteome</keyword>
<evidence type="ECO:0000313" key="5">
    <source>
        <dbReference type="Proteomes" id="UP000236161"/>
    </source>
</evidence>
<dbReference type="FunFam" id="2.120.10.80:FF:000007">
    <property type="entry name" value="F-box/kelch-repeat protein SKIP11"/>
    <property type="match status" value="1"/>
</dbReference>
<organism evidence="4 5">
    <name type="scientific">Apostasia shenzhenica</name>
    <dbReference type="NCBI Taxonomy" id="1088818"/>
    <lineage>
        <taxon>Eukaryota</taxon>
        <taxon>Viridiplantae</taxon>
        <taxon>Streptophyta</taxon>
        <taxon>Embryophyta</taxon>
        <taxon>Tracheophyta</taxon>
        <taxon>Spermatophyta</taxon>
        <taxon>Magnoliopsida</taxon>
        <taxon>Liliopsida</taxon>
        <taxon>Asparagales</taxon>
        <taxon>Orchidaceae</taxon>
        <taxon>Apostasioideae</taxon>
        <taxon>Apostasia</taxon>
    </lineage>
</organism>
<dbReference type="InterPro" id="IPR052439">
    <property type="entry name" value="F-box/Kelch-repeat"/>
</dbReference>
<evidence type="ECO:0000313" key="4">
    <source>
        <dbReference type="EMBL" id="PKA51315.1"/>
    </source>
</evidence>
<sequence length="521" mass="57467">MRRIIDRPSGLGLTCQQPPSARLAFSLDAFCFNIVELTVGMSTADASWNGGTTGRLTWAHHSREGIGGVTAAVENKVFVTVCSVRRSEHRDLLDGRSCLISRSSPSNCERESTWVCMSYGIIKNKLSPIEGSEDVEDEDSIEDDSRKKRKSLTDASSGGLIEFPSHSNRHQDSGNCSAADDLIPPLSRDITINCLIRCSRSDYGSIASLNRSFRSLIRSGEIYKLRRQMNIAEHWVYFSCNVLGWEAYDPYRHRWINLPRMPPNECFMCSDKESLAVGAELLVFGKEVTSHIVLRYSILTNSWSPGKEMNSPRCLFGSASLGEKAIVAGGTDARGNILSSAELYNSELQTWETLPSMNVSRKMCSGVFMDGKFYVIGGMMSNTEVLTCGEEYDLERGIWRVIPNMSLGLNGASGAPPLVAVVNNKLFAADYASKEVKEYDKENNTWITLGRLPERPVSVNGWGVAFRACGEQLIVIGGPRGLGGGMIELNAWIPDERPPEWNMIASKHSGSFVYNCAVMSC</sequence>
<protein>
    <submittedName>
        <fullName evidence="4">F-box/kelch-repeat protein SKIP11</fullName>
    </submittedName>
</protein>
<dbReference type="Proteomes" id="UP000236161">
    <property type="component" value="Unassembled WGS sequence"/>
</dbReference>